<evidence type="ECO:0000256" key="2">
    <source>
        <dbReference type="SAM" id="SignalP"/>
    </source>
</evidence>
<sequence length="116" mass="12688">MKVQTMMNLLLLNCVFLTNVSGYLGVDGFISAFRLLKSGSSVREAEQVTASMKKLWSEANGMRGAMGTATRVDTKASKAGLETMRAQPMARTFSRRSSVKNLTRRNSNHQNSAPGK</sequence>
<evidence type="ECO:0000313" key="3">
    <source>
        <dbReference type="EMBL" id="KAA1100517.1"/>
    </source>
</evidence>
<comment type="caution">
    <text evidence="3">The sequence shown here is derived from an EMBL/GenBank/DDBJ whole genome shotgun (WGS) entry which is preliminary data.</text>
</comment>
<dbReference type="AlphaFoldDB" id="A0A5B0PFX4"/>
<evidence type="ECO:0000256" key="1">
    <source>
        <dbReference type="SAM" id="MobiDB-lite"/>
    </source>
</evidence>
<dbReference type="EMBL" id="VDEP01000340">
    <property type="protein sequence ID" value="KAA1100517.1"/>
    <property type="molecule type" value="Genomic_DNA"/>
</dbReference>
<organism evidence="3 4">
    <name type="scientific">Puccinia graminis f. sp. tritici</name>
    <dbReference type="NCBI Taxonomy" id="56615"/>
    <lineage>
        <taxon>Eukaryota</taxon>
        <taxon>Fungi</taxon>
        <taxon>Dikarya</taxon>
        <taxon>Basidiomycota</taxon>
        <taxon>Pucciniomycotina</taxon>
        <taxon>Pucciniomycetes</taxon>
        <taxon>Pucciniales</taxon>
        <taxon>Pucciniaceae</taxon>
        <taxon>Puccinia</taxon>
    </lineage>
</organism>
<feature type="signal peptide" evidence="2">
    <location>
        <begin position="1"/>
        <end position="22"/>
    </location>
</feature>
<feature type="chain" id="PRO_5023081522" evidence="2">
    <location>
        <begin position="23"/>
        <end position="116"/>
    </location>
</feature>
<evidence type="ECO:0000313" key="4">
    <source>
        <dbReference type="Proteomes" id="UP000325313"/>
    </source>
</evidence>
<proteinExistence type="predicted"/>
<reference evidence="3 4" key="1">
    <citation type="submission" date="2019-05" db="EMBL/GenBank/DDBJ databases">
        <title>Emergence of the Ug99 lineage of the wheat stem rust pathogen through somatic hybridization.</title>
        <authorList>
            <person name="Li F."/>
            <person name="Upadhyaya N.M."/>
            <person name="Sperschneider J."/>
            <person name="Matny O."/>
            <person name="Nguyen-Phuc H."/>
            <person name="Mago R."/>
            <person name="Raley C."/>
            <person name="Miller M.E."/>
            <person name="Silverstein K.A.T."/>
            <person name="Henningsen E."/>
            <person name="Hirsch C.D."/>
            <person name="Visser B."/>
            <person name="Pretorius Z.A."/>
            <person name="Steffenson B.J."/>
            <person name="Schwessinger B."/>
            <person name="Dodds P.N."/>
            <person name="Figueroa M."/>
        </authorList>
    </citation>
    <scope>NUCLEOTIDE SEQUENCE [LARGE SCALE GENOMIC DNA]</scope>
    <source>
        <strain evidence="3 4">Ug99</strain>
    </source>
</reference>
<feature type="region of interest" description="Disordered" evidence="1">
    <location>
        <begin position="66"/>
        <end position="116"/>
    </location>
</feature>
<feature type="compositionally biased region" description="Basic residues" evidence="1">
    <location>
        <begin position="93"/>
        <end position="107"/>
    </location>
</feature>
<gene>
    <name evidence="3" type="ORF">PGTUg99_016487</name>
</gene>
<dbReference type="Proteomes" id="UP000325313">
    <property type="component" value="Unassembled WGS sequence"/>
</dbReference>
<keyword evidence="2" id="KW-0732">Signal</keyword>
<name>A0A5B0PFX4_PUCGR</name>
<protein>
    <submittedName>
        <fullName evidence="3">Uncharacterized protein</fullName>
    </submittedName>
</protein>
<accession>A0A5B0PFX4</accession>